<proteinExistence type="predicted"/>
<dbReference type="PANTHER" id="PTHR33974:SF2">
    <property type="entry name" value="VASCULAR-RELATED UNKNOWN PROTEIN 1"/>
    <property type="match status" value="1"/>
</dbReference>
<keyword evidence="3" id="KW-1185">Reference proteome</keyword>
<dbReference type="EMBL" id="KV009946">
    <property type="protein sequence ID" value="KZV28965.1"/>
    <property type="molecule type" value="Genomic_DNA"/>
</dbReference>
<feature type="compositionally biased region" description="Basic residues" evidence="1">
    <location>
        <begin position="88"/>
        <end position="97"/>
    </location>
</feature>
<keyword evidence="2" id="KW-0396">Initiation factor</keyword>
<evidence type="ECO:0000313" key="2">
    <source>
        <dbReference type="EMBL" id="KZV28965.1"/>
    </source>
</evidence>
<feature type="region of interest" description="Disordered" evidence="1">
    <location>
        <begin position="73"/>
        <end position="128"/>
    </location>
</feature>
<accession>A0A2Z7B598</accession>
<evidence type="ECO:0000256" key="1">
    <source>
        <dbReference type="SAM" id="MobiDB-lite"/>
    </source>
</evidence>
<dbReference type="Proteomes" id="UP000250235">
    <property type="component" value="Unassembled WGS sequence"/>
</dbReference>
<gene>
    <name evidence="2" type="ORF">F511_07525</name>
</gene>
<dbReference type="OrthoDB" id="779856at2759"/>
<feature type="compositionally biased region" description="Polar residues" evidence="1">
    <location>
        <begin position="77"/>
        <end position="86"/>
    </location>
</feature>
<dbReference type="GO" id="GO:0010089">
    <property type="term" value="P:xylem development"/>
    <property type="evidence" value="ECO:0007669"/>
    <property type="project" value="InterPro"/>
</dbReference>
<protein>
    <submittedName>
        <fullName evidence="2">Transcription initiation factor TFIID subunit 1-like</fullName>
    </submittedName>
</protein>
<sequence>MASEESGWSAYVDAFPFTNHTEDSSYYCPDSSLVSDAAWTGSIDRMNAENVKKPGSKNRRSIRKKYFWQDDDDLEDTASSPANSPKASCRKAKTKMKMKMEDNYKTDEDKMGKQVGEEGKSGKSINMDESENDYYDLKKKGLCLMPYSSFVDYNEYYG</sequence>
<organism evidence="2 3">
    <name type="scientific">Dorcoceras hygrometricum</name>
    <dbReference type="NCBI Taxonomy" id="472368"/>
    <lineage>
        <taxon>Eukaryota</taxon>
        <taxon>Viridiplantae</taxon>
        <taxon>Streptophyta</taxon>
        <taxon>Embryophyta</taxon>
        <taxon>Tracheophyta</taxon>
        <taxon>Spermatophyta</taxon>
        <taxon>Magnoliopsida</taxon>
        <taxon>eudicotyledons</taxon>
        <taxon>Gunneridae</taxon>
        <taxon>Pentapetalae</taxon>
        <taxon>asterids</taxon>
        <taxon>lamiids</taxon>
        <taxon>Lamiales</taxon>
        <taxon>Gesneriaceae</taxon>
        <taxon>Didymocarpoideae</taxon>
        <taxon>Trichosporeae</taxon>
        <taxon>Loxocarpinae</taxon>
        <taxon>Dorcoceras</taxon>
    </lineage>
</organism>
<dbReference type="AlphaFoldDB" id="A0A2Z7B598"/>
<feature type="compositionally biased region" description="Basic and acidic residues" evidence="1">
    <location>
        <begin position="98"/>
        <end position="121"/>
    </location>
</feature>
<name>A0A2Z7B598_9LAMI</name>
<dbReference type="InterPro" id="IPR039280">
    <property type="entry name" value="VUP"/>
</dbReference>
<dbReference type="GO" id="GO:0003743">
    <property type="term" value="F:translation initiation factor activity"/>
    <property type="evidence" value="ECO:0007669"/>
    <property type="project" value="UniProtKB-KW"/>
</dbReference>
<keyword evidence="2" id="KW-0648">Protein biosynthesis</keyword>
<evidence type="ECO:0000313" key="3">
    <source>
        <dbReference type="Proteomes" id="UP000250235"/>
    </source>
</evidence>
<dbReference type="PANTHER" id="PTHR33974">
    <property type="entry name" value="VASCULAR-RELATED UNKNOWN PROTEIN 1-RELATED"/>
    <property type="match status" value="1"/>
</dbReference>
<reference evidence="2 3" key="1">
    <citation type="journal article" date="2015" name="Proc. Natl. Acad. Sci. U.S.A.">
        <title>The resurrection genome of Boea hygrometrica: A blueprint for survival of dehydration.</title>
        <authorList>
            <person name="Xiao L."/>
            <person name="Yang G."/>
            <person name="Zhang L."/>
            <person name="Yang X."/>
            <person name="Zhao S."/>
            <person name="Ji Z."/>
            <person name="Zhou Q."/>
            <person name="Hu M."/>
            <person name="Wang Y."/>
            <person name="Chen M."/>
            <person name="Xu Y."/>
            <person name="Jin H."/>
            <person name="Xiao X."/>
            <person name="Hu G."/>
            <person name="Bao F."/>
            <person name="Hu Y."/>
            <person name="Wan P."/>
            <person name="Li L."/>
            <person name="Deng X."/>
            <person name="Kuang T."/>
            <person name="Xiang C."/>
            <person name="Zhu J.K."/>
            <person name="Oliver M.J."/>
            <person name="He Y."/>
        </authorList>
    </citation>
    <scope>NUCLEOTIDE SEQUENCE [LARGE SCALE GENOMIC DNA]</scope>
    <source>
        <strain evidence="3">cv. XS01</strain>
    </source>
</reference>